<evidence type="ECO:0000313" key="3">
    <source>
        <dbReference type="EMBL" id="RMX50038.1"/>
    </source>
</evidence>
<accession>A0A3M6U9A8</accession>
<dbReference type="Proteomes" id="UP000275408">
    <property type="component" value="Unassembled WGS sequence"/>
</dbReference>
<keyword evidence="4" id="KW-1185">Reference proteome</keyword>
<dbReference type="SUPFAM" id="SSF55797">
    <property type="entry name" value="PR-1-like"/>
    <property type="match status" value="1"/>
</dbReference>
<evidence type="ECO:0000259" key="2">
    <source>
        <dbReference type="SMART" id="SM00198"/>
    </source>
</evidence>
<dbReference type="OrthoDB" id="5976660at2759"/>
<protein>
    <recommendedName>
        <fullName evidence="2">SCP domain-containing protein</fullName>
    </recommendedName>
</protein>
<dbReference type="STRING" id="46731.A0A3M6U9A8"/>
<dbReference type="PROSITE" id="PS01009">
    <property type="entry name" value="CRISP_1"/>
    <property type="match status" value="1"/>
</dbReference>
<dbReference type="AlphaFoldDB" id="A0A3M6U9A8"/>
<dbReference type="InterPro" id="IPR014044">
    <property type="entry name" value="CAP_dom"/>
</dbReference>
<dbReference type="Pfam" id="PF00188">
    <property type="entry name" value="CAP"/>
    <property type="match status" value="1"/>
</dbReference>
<gene>
    <name evidence="3" type="ORF">pdam_00002903</name>
</gene>
<sequence length="197" mass="22447">MLQEFRKREAALRQHNRLRAIHDAERMTLDEGMNAAADRYARNLFQRFGGTTELKHSPKSSRQGQGENLASGCTTQTGVDGRTVEDAIKAWYDEVCRYNFNIHRYQSGLGHFSQLVWKDSKELGIGKYTGRRNGWTCTYIVARYRRGGNVNTPDFFRENVSKGSFRRSYCNNVSDKSEGEDLFVDAPAADDDNEASN</sequence>
<evidence type="ECO:0000256" key="1">
    <source>
        <dbReference type="SAM" id="MobiDB-lite"/>
    </source>
</evidence>
<dbReference type="InterPro" id="IPR035940">
    <property type="entry name" value="CAP_sf"/>
</dbReference>
<dbReference type="InterPro" id="IPR001283">
    <property type="entry name" value="CRISP-related"/>
</dbReference>
<feature type="region of interest" description="Disordered" evidence="1">
    <location>
        <begin position="52"/>
        <end position="75"/>
    </location>
</feature>
<evidence type="ECO:0000313" key="4">
    <source>
        <dbReference type="Proteomes" id="UP000275408"/>
    </source>
</evidence>
<feature type="compositionally biased region" description="Polar residues" evidence="1">
    <location>
        <begin position="60"/>
        <end position="75"/>
    </location>
</feature>
<dbReference type="InterPro" id="IPR034113">
    <property type="entry name" value="SCP_GAPR1-like"/>
</dbReference>
<dbReference type="SMART" id="SM00198">
    <property type="entry name" value="SCP"/>
    <property type="match status" value="1"/>
</dbReference>
<feature type="domain" description="SCP" evidence="2">
    <location>
        <begin position="6"/>
        <end position="152"/>
    </location>
</feature>
<dbReference type="EMBL" id="RCHS01002011">
    <property type="protein sequence ID" value="RMX50038.1"/>
    <property type="molecule type" value="Genomic_DNA"/>
</dbReference>
<dbReference type="PRINTS" id="PR00837">
    <property type="entry name" value="V5TPXLIKE"/>
</dbReference>
<dbReference type="Gene3D" id="3.40.33.10">
    <property type="entry name" value="CAP"/>
    <property type="match status" value="1"/>
</dbReference>
<dbReference type="GO" id="GO:0005576">
    <property type="term" value="C:extracellular region"/>
    <property type="evidence" value="ECO:0007669"/>
    <property type="project" value="InterPro"/>
</dbReference>
<dbReference type="InterPro" id="IPR018244">
    <property type="entry name" value="Allrgn_V5/Tpx1_CS"/>
</dbReference>
<reference evidence="3 4" key="1">
    <citation type="journal article" date="2018" name="Sci. Rep.">
        <title>Comparative analysis of the Pocillopora damicornis genome highlights role of immune system in coral evolution.</title>
        <authorList>
            <person name="Cunning R."/>
            <person name="Bay R.A."/>
            <person name="Gillette P."/>
            <person name="Baker A.C."/>
            <person name="Traylor-Knowles N."/>
        </authorList>
    </citation>
    <scope>NUCLEOTIDE SEQUENCE [LARGE SCALE GENOMIC DNA]</scope>
    <source>
        <strain evidence="3">RSMAS</strain>
        <tissue evidence="3">Whole animal</tissue>
    </source>
</reference>
<organism evidence="3 4">
    <name type="scientific">Pocillopora damicornis</name>
    <name type="common">Cauliflower coral</name>
    <name type="synonym">Millepora damicornis</name>
    <dbReference type="NCBI Taxonomy" id="46731"/>
    <lineage>
        <taxon>Eukaryota</taxon>
        <taxon>Metazoa</taxon>
        <taxon>Cnidaria</taxon>
        <taxon>Anthozoa</taxon>
        <taxon>Hexacorallia</taxon>
        <taxon>Scleractinia</taxon>
        <taxon>Astrocoeniina</taxon>
        <taxon>Pocilloporidae</taxon>
        <taxon>Pocillopora</taxon>
    </lineage>
</organism>
<proteinExistence type="predicted"/>
<name>A0A3M6U9A8_POCDA</name>
<dbReference type="CDD" id="cd05382">
    <property type="entry name" value="CAP_GAPR1-like"/>
    <property type="match status" value="1"/>
</dbReference>
<dbReference type="PANTHER" id="PTHR10334">
    <property type="entry name" value="CYSTEINE-RICH SECRETORY PROTEIN-RELATED"/>
    <property type="match status" value="1"/>
</dbReference>
<comment type="caution">
    <text evidence="3">The sequence shown here is derived from an EMBL/GenBank/DDBJ whole genome shotgun (WGS) entry which is preliminary data.</text>
</comment>